<evidence type="ECO:0000313" key="3">
    <source>
        <dbReference type="Proteomes" id="UP000518681"/>
    </source>
</evidence>
<reference evidence="2 3" key="1">
    <citation type="submission" date="2020-08" db="EMBL/GenBank/DDBJ databases">
        <title>Genomic Encyclopedia of Type Strains, Phase IV (KMG-V): Genome sequencing to study the core and pangenomes of soil and plant-associated prokaryotes.</title>
        <authorList>
            <person name="Whitman W."/>
        </authorList>
    </citation>
    <scope>NUCLEOTIDE SEQUENCE [LARGE SCALE GENOMIC DNA]</scope>
    <source>
        <strain evidence="2 3">SEMIA 4013</strain>
    </source>
</reference>
<dbReference type="AlphaFoldDB" id="A0AAW3UUX9"/>
<comment type="caution">
    <text evidence="2">The sequence shown here is derived from an EMBL/GenBank/DDBJ whole genome shotgun (WGS) entry which is preliminary data.</text>
</comment>
<feature type="region of interest" description="Disordered" evidence="1">
    <location>
        <begin position="1"/>
        <end position="38"/>
    </location>
</feature>
<name>A0AAW3UUX9_9BURK</name>
<protein>
    <submittedName>
        <fullName evidence="2">Uncharacterized protein</fullName>
    </submittedName>
</protein>
<dbReference type="EMBL" id="JACIIK010000005">
    <property type="protein sequence ID" value="MBB6202457.1"/>
    <property type="molecule type" value="Genomic_DNA"/>
</dbReference>
<evidence type="ECO:0000256" key="1">
    <source>
        <dbReference type="SAM" id="MobiDB-lite"/>
    </source>
</evidence>
<sequence length="38" mass="4056">MAGKHAVQKKAVVRDPSIDRSGALLPDYTKGMLTGQSK</sequence>
<dbReference type="Proteomes" id="UP000518681">
    <property type="component" value="Unassembled WGS sequence"/>
</dbReference>
<organism evidence="2 3">
    <name type="scientific">Paraburkholderia fungorum</name>
    <dbReference type="NCBI Taxonomy" id="134537"/>
    <lineage>
        <taxon>Bacteria</taxon>
        <taxon>Pseudomonadati</taxon>
        <taxon>Pseudomonadota</taxon>
        <taxon>Betaproteobacteria</taxon>
        <taxon>Burkholderiales</taxon>
        <taxon>Burkholderiaceae</taxon>
        <taxon>Paraburkholderia</taxon>
    </lineage>
</organism>
<proteinExistence type="predicted"/>
<accession>A0AAW3UUX9</accession>
<gene>
    <name evidence="2" type="ORF">GGD69_003316</name>
</gene>
<evidence type="ECO:0000313" key="2">
    <source>
        <dbReference type="EMBL" id="MBB6202457.1"/>
    </source>
</evidence>